<dbReference type="STRING" id="1127673.GLIP_1861"/>
<dbReference type="SUPFAM" id="SSF143422">
    <property type="entry name" value="Transposase IS200-like"/>
    <property type="match status" value="1"/>
</dbReference>
<dbReference type="GO" id="GO:0003677">
    <property type="term" value="F:DNA binding"/>
    <property type="evidence" value="ECO:0007669"/>
    <property type="project" value="InterPro"/>
</dbReference>
<evidence type="ECO:0000313" key="1">
    <source>
        <dbReference type="EMBL" id="GAC14490.1"/>
    </source>
</evidence>
<dbReference type="PANTHER" id="PTHR34322">
    <property type="entry name" value="TRANSPOSASE, Y1_TNP DOMAIN-CONTAINING"/>
    <property type="match status" value="1"/>
</dbReference>
<proteinExistence type="predicted"/>
<gene>
    <name evidence="1" type="ORF">GLIP_1861</name>
</gene>
<comment type="caution">
    <text evidence="1">The sequence shown here is derived from an EMBL/GenBank/DDBJ whole genome shotgun (WGS) entry which is preliminary data.</text>
</comment>
<dbReference type="EMBL" id="BAEN01000037">
    <property type="protein sequence ID" value="GAC14490.1"/>
    <property type="molecule type" value="Genomic_DNA"/>
</dbReference>
<accession>K6YT67</accession>
<name>K6YT67_9ALTE</name>
<keyword evidence="2" id="KW-1185">Reference proteome</keyword>
<dbReference type="PANTHER" id="PTHR34322:SF2">
    <property type="entry name" value="TRANSPOSASE IS200-LIKE DOMAIN-CONTAINING PROTEIN"/>
    <property type="match status" value="1"/>
</dbReference>
<dbReference type="eggNOG" id="COG1943">
    <property type="taxonomic scope" value="Bacteria"/>
</dbReference>
<protein>
    <recommendedName>
        <fullName evidence="3">Transposase IS200-like domain-containing protein</fullName>
    </recommendedName>
</protein>
<dbReference type="OrthoDB" id="9814067at2"/>
<evidence type="ECO:0000313" key="2">
    <source>
        <dbReference type="Proteomes" id="UP000006334"/>
    </source>
</evidence>
<dbReference type="InterPro" id="IPR036515">
    <property type="entry name" value="Transposase_17_sf"/>
</dbReference>
<organism evidence="1 2">
    <name type="scientific">Aliiglaciecola lipolytica E3</name>
    <dbReference type="NCBI Taxonomy" id="1127673"/>
    <lineage>
        <taxon>Bacteria</taxon>
        <taxon>Pseudomonadati</taxon>
        <taxon>Pseudomonadota</taxon>
        <taxon>Gammaproteobacteria</taxon>
        <taxon>Alteromonadales</taxon>
        <taxon>Alteromonadaceae</taxon>
        <taxon>Aliiglaciecola</taxon>
    </lineage>
</organism>
<dbReference type="AlphaFoldDB" id="K6YT67"/>
<reference evidence="1 2" key="1">
    <citation type="journal article" date="2017" name="Antonie Van Leeuwenhoek">
        <title>Rhizobium rhizosphaerae sp. nov., a novel species isolated from rice rhizosphere.</title>
        <authorList>
            <person name="Zhao J.J."/>
            <person name="Zhang J."/>
            <person name="Zhang R.J."/>
            <person name="Zhang C.W."/>
            <person name="Yin H.Q."/>
            <person name="Zhang X.X."/>
        </authorList>
    </citation>
    <scope>NUCLEOTIDE SEQUENCE [LARGE SCALE GENOMIC DNA]</scope>
    <source>
        <strain evidence="1 2">E3</strain>
    </source>
</reference>
<dbReference type="GO" id="GO:0004803">
    <property type="term" value="F:transposase activity"/>
    <property type="evidence" value="ECO:0007669"/>
    <property type="project" value="InterPro"/>
</dbReference>
<dbReference type="RefSeq" id="WP_008844306.1">
    <property type="nucleotide sequence ID" value="NZ_BAEN01000037.1"/>
</dbReference>
<dbReference type="Proteomes" id="UP000006334">
    <property type="component" value="Unassembled WGS sequence"/>
</dbReference>
<dbReference type="GO" id="GO:0006313">
    <property type="term" value="P:DNA transposition"/>
    <property type="evidence" value="ECO:0007669"/>
    <property type="project" value="InterPro"/>
</dbReference>
<evidence type="ECO:0008006" key="3">
    <source>
        <dbReference type="Google" id="ProtNLM"/>
    </source>
</evidence>
<dbReference type="Gene3D" id="3.30.70.1290">
    <property type="entry name" value="Transposase IS200-like"/>
    <property type="match status" value="1"/>
</dbReference>
<sequence length="320" mass="37287">MPVARNRQISLIDTPYYHCVSRCVRRAFLCGKDKLTGKDYEHRRQWVEDRLLILSTIFCIDVCAFAVMSNHTHIVLHVNKQKALAMSDLEVIKRWQHLHKASLLAQQFSQNPNKILNHIEQKTLSTTVEIYRQRLFDISWFMRELNEPIARQANKEDECTGHFWEGRFKSQALLDEQTLAACMVYVDLNPIRANIEKSLETSRHTSIKMRIQFKNNGGQPESLMPFSSNQLQPNFVSLPFSFTDYNALINYTMSLRKPETCLSGICKPPLLFRLKVDDLSWMRTSLHFEEIYNIAAGTHQSLQKYKLHTNRKRLIGVKSA</sequence>